<proteinExistence type="predicted"/>
<evidence type="ECO:0000256" key="1">
    <source>
        <dbReference type="SAM" id="MobiDB-lite"/>
    </source>
</evidence>
<evidence type="ECO:0000313" key="3">
    <source>
        <dbReference type="EMBL" id="VAV92566.1"/>
    </source>
</evidence>
<organism evidence="3">
    <name type="scientific">hydrothermal vent metagenome</name>
    <dbReference type="NCBI Taxonomy" id="652676"/>
    <lineage>
        <taxon>unclassified sequences</taxon>
        <taxon>metagenomes</taxon>
        <taxon>ecological metagenomes</taxon>
    </lineage>
</organism>
<dbReference type="EMBL" id="UOEK01000028">
    <property type="protein sequence ID" value="VAV92566.1"/>
    <property type="molecule type" value="Genomic_DNA"/>
</dbReference>
<name>A0A3B0RVQ0_9ZZZZ</name>
<feature type="transmembrane region" description="Helical" evidence="2">
    <location>
        <begin position="304"/>
        <end position="323"/>
    </location>
</feature>
<feature type="transmembrane region" description="Helical" evidence="2">
    <location>
        <begin position="104"/>
        <end position="123"/>
    </location>
</feature>
<feature type="transmembrane region" description="Helical" evidence="2">
    <location>
        <begin position="180"/>
        <end position="202"/>
    </location>
</feature>
<feature type="region of interest" description="Disordered" evidence="1">
    <location>
        <begin position="330"/>
        <end position="355"/>
    </location>
</feature>
<reference evidence="3" key="1">
    <citation type="submission" date="2018-06" db="EMBL/GenBank/DDBJ databases">
        <authorList>
            <person name="Zhirakovskaya E."/>
        </authorList>
    </citation>
    <scope>NUCLEOTIDE SEQUENCE</scope>
</reference>
<feature type="transmembrane region" description="Helical" evidence="2">
    <location>
        <begin position="36"/>
        <end position="65"/>
    </location>
</feature>
<protein>
    <submittedName>
        <fullName evidence="3">Uncharacterized protein</fullName>
    </submittedName>
</protein>
<feature type="transmembrane region" description="Helical" evidence="2">
    <location>
        <begin position="135"/>
        <end position="156"/>
    </location>
</feature>
<feature type="transmembrane region" description="Helical" evidence="2">
    <location>
        <begin position="214"/>
        <end position="233"/>
    </location>
</feature>
<feature type="compositionally biased region" description="Polar residues" evidence="1">
    <location>
        <begin position="331"/>
        <end position="355"/>
    </location>
</feature>
<evidence type="ECO:0000256" key="2">
    <source>
        <dbReference type="SAM" id="Phobius"/>
    </source>
</evidence>
<sequence>MKSLFSLTRFIQFWRAVAFVALSAFIMTVGSEKMYWYIQGLGAAGDASLLVLVYMMPVLVALWFVARGGTTLAGLIIAGATFGWVVEGVITAELYGDGPIGPFFPSYFAGWHGLLSLVTLWYLFRKWAVAGNRWLLGGTAAALGVFWGWWSMSYWLPDAIDDPDLIEAGFDVGVWTADKFTIYAFIVGGALATAHWLIGYVWPDRWCPSKRWTVISLGLITLMAGPVLLGVPWGTLKLGALLGIAWWANHRRPSDEPTVFSALRGRASVADVAPILVMPLTASLVYTVGLAVRPGDAALSILSFWIPTTLVAFVGGAAVLWAVRQRRRETTAATDSQLPKTPKPGTSQQEPQTSS</sequence>
<accession>A0A3B0RVQ0</accession>
<dbReference type="AlphaFoldDB" id="A0A3B0RVQ0"/>
<keyword evidence="2" id="KW-0472">Membrane</keyword>
<keyword evidence="2" id="KW-0812">Transmembrane</keyword>
<gene>
    <name evidence="3" type="ORF">MNBD_ACTINO02-7</name>
</gene>
<feature type="transmembrane region" description="Helical" evidence="2">
    <location>
        <begin position="12"/>
        <end position="30"/>
    </location>
</feature>
<keyword evidence="2" id="KW-1133">Transmembrane helix</keyword>
<feature type="transmembrane region" description="Helical" evidence="2">
    <location>
        <begin position="72"/>
        <end position="92"/>
    </location>
</feature>